<dbReference type="SUPFAM" id="SSF159468">
    <property type="entry name" value="AtpF-like"/>
    <property type="match status" value="1"/>
</dbReference>
<comment type="similarity">
    <text evidence="1">Belongs to the V-ATPase F subunit family.</text>
</comment>
<evidence type="ECO:0000256" key="3">
    <source>
        <dbReference type="ARBA" id="ARBA00023065"/>
    </source>
</evidence>
<organism evidence="4 5">
    <name type="scientific">Methanospirillum hungatei</name>
    <dbReference type="NCBI Taxonomy" id="2203"/>
    <lineage>
        <taxon>Archaea</taxon>
        <taxon>Methanobacteriati</taxon>
        <taxon>Methanobacteriota</taxon>
        <taxon>Stenosarchaea group</taxon>
        <taxon>Methanomicrobia</taxon>
        <taxon>Methanomicrobiales</taxon>
        <taxon>Methanospirillaceae</taxon>
        <taxon>Methanospirillum</taxon>
    </lineage>
</organism>
<protein>
    <recommendedName>
        <fullName evidence="6">V-type ATP synthase subunit F</fullName>
    </recommendedName>
</protein>
<dbReference type="AlphaFoldDB" id="A0A8F5VMT6"/>
<accession>A0A8F5VMT6</accession>
<evidence type="ECO:0000256" key="1">
    <source>
        <dbReference type="ARBA" id="ARBA00010148"/>
    </source>
</evidence>
<evidence type="ECO:0008006" key="6">
    <source>
        <dbReference type="Google" id="ProtNLM"/>
    </source>
</evidence>
<dbReference type="OrthoDB" id="24971at2157"/>
<evidence type="ECO:0000256" key="2">
    <source>
        <dbReference type="ARBA" id="ARBA00022448"/>
    </source>
</evidence>
<dbReference type="EMBL" id="CP077107">
    <property type="protein sequence ID" value="QXO94370.1"/>
    <property type="molecule type" value="Genomic_DNA"/>
</dbReference>
<name>A0A8F5VMT6_METHU</name>
<dbReference type="Proteomes" id="UP000694228">
    <property type="component" value="Chromosome"/>
</dbReference>
<dbReference type="Gene3D" id="3.40.50.10580">
    <property type="entry name" value="ATPase, V1 complex, subunit F"/>
    <property type="match status" value="1"/>
</dbReference>
<gene>
    <name evidence="4" type="ORF">KSK55_13710</name>
</gene>
<dbReference type="InterPro" id="IPR036906">
    <property type="entry name" value="ATPase_V1_fsu_sf"/>
</dbReference>
<keyword evidence="3" id="KW-0406">Ion transport</keyword>
<evidence type="ECO:0000313" key="4">
    <source>
        <dbReference type="EMBL" id="QXO94370.1"/>
    </source>
</evidence>
<dbReference type="Pfam" id="PF01990">
    <property type="entry name" value="ATP-synt_F"/>
    <property type="match status" value="1"/>
</dbReference>
<proteinExistence type="inferred from homology"/>
<dbReference type="InterPro" id="IPR008218">
    <property type="entry name" value="ATPase_V1-cplx_f_g_su"/>
</dbReference>
<sequence length="92" mass="9897">MKVAVLAFKRLSLGFLLGGVHEAFICETLDDAKQAMEICLKNSEIGVILVSKPVARMIPEMIREAKTSPRMIPVISIIPDIGDQAEVCGGTA</sequence>
<keyword evidence="2" id="KW-0813">Transport</keyword>
<evidence type="ECO:0000313" key="5">
    <source>
        <dbReference type="Proteomes" id="UP000694228"/>
    </source>
</evidence>
<reference evidence="4 5" key="1">
    <citation type="submission" date="2021-06" db="EMBL/GenBank/DDBJ databases">
        <title>Complete genome sequence of the secondary alcohol utilizing methanogen Methanospirillum hungatei strain GP1.</title>
        <authorList>
            <person name="Day L.A."/>
            <person name="Costa K.C."/>
        </authorList>
    </citation>
    <scope>NUCLEOTIDE SEQUENCE [LARGE SCALE GENOMIC DNA]</scope>
    <source>
        <strain evidence="4 5">GP1</strain>
    </source>
</reference>
<dbReference type="GO" id="GO:0046961">
    <property type="term" value="F:proton-transporting ATPase activity, rotational mechanism"/>
    <property type="evidence" value="ECO:0007669"/>
    <property type="project" value="InterPro"/>
</dbReference>